<dbReference type="Gene3D" id="3.30.1050.10">
    <property type="entry name" value="SCP2 sterol-binding domain"/>
    <property type="match status" value="1"/>
</dbReference>
<gene>
    <name evidence="2" type="ORF">CUN48_07920</name>
</gene>
<sequence>MTLIEALQTMAANFNPALAKGVNAVIQLNATGDGGGNYALAIADGKFDVKEGVAEQPTVTINVAAQDWIDIIGGRLDPTKAFMSGKLRIAGDLGLMMRFQRMFMTG</sequence>
<dbReference type="PANTHER" id="PTHR10094:SF25">
    <property type="entry name" value="SCP2 STEROL-BINDING DOMAIN-CONTAINING PROTEIN 1"/>
    <property type="match status" value="1"/>
</dbReference>
<evidence type="ECO:0000313" key="2">
    <source>
        <dbReference type="EMBL" id="PJF47561.1"/>
    </source>
</evidence>
<feature type="domain" description="SCP2" evidence="1">
    <location>
        <begin position="15"/>
        <end position="103"/>
    </location>
</feature>
<protein>
    <submittedName>
        <fullName evidence="2">Sterol-binding protein</fullName>
    </submittedName>
</protein>
<dbReference type="AlphaFoldDB" id="A0A2M8QCN1"/>
<proteinExistence type="predicted"/>
<dbReference type="InterPro" id="IPR003033">
    <property type="entry name" value="SCP2_sterol-bd_dom"/>
</dbReference>
<dbReference type="SUPFAM" id="SSF55718">
    <property type="entry name" value="SCP-like"/>
    <property type="match status" value="1"/>
</dbReference>
<evidence type="ECO:0000313" key="3">
    <source>
        <dbReference type="Proteomes" id="UP000230790"/>
    </source>
</evidence>
<reference evidence="2 3" key="1">
    <citation type="submission" date="2017-11" db="EMBL/GenBank/DDBJ databases">
        <title>Evolution of Phototrophy in the Chloroflexi Phylum Driven by Horizontal Gene Transfer.</title>
        <authorList>
            <person name="Ward L.M."/>
            <person name="Hemp J."/>
            <person name="Shih P.M."/>
            <person name="Mcglynn S.E."/>
            <person name="Fischer W."/>
        </authorList>
    </citation>
    <scope>NUCLEOTIDE SEQUENCE [LARGE SCALE GENOMIC DNA]</scope>
    <source>
        <strain evidence="2">JP3_7</strain>
    </source>
</reference>
<accession>A0A2M8QCN1</accession>
<dbReference type="InterPro" id="IPR036527">
    <property type="entry name" value="SCP2_sterol-bd_dom_sf"/>
</dbReference>
<dbReference type="Pfam" id="PF02036">
    <property type="entry name" value="SCP2"/>
    <property type="match status" value="1"/>
</dbReference>
<organism evidence="2 3">
    <name type="scientific">Candidatus Thermofonsia Clade 3 bacterium</name>
    <dbReference type="NCBI Taxonomy" id="2364212"/>
    <lineage>
        <taxon>Bacteria</taxon>
        <taxon>Bacillati</taxon>
        <taxon>Chloroflexota</taxon>
        <taxon>Candidatus Thermofontia</taxon>
        <taxon>Candidatus Thermofonsia Clade 3</taxon>
    </lineage>
</organism>
<comment type="caution">
    <text evidence="2">The sequence shown here is derived from an EMBL/GenBank/DDBJ whole genome shotgun (WGS) entry which is preliminary data.</text>
</comment>
<dbReference type="EMBL" id="PGTN01000043">
    <property type="protein sequence ID" value="PJF47561.1"/>
    <property type="molecule type" value="Genomic_DNA"/>
</dbReference>
<name>A0A2M8QCN1_9CHLR</name>
<evidence type="ECO:0000259" key="1">
    <source>
        <dbReference type="Pfam" id="PF02036"/>
    </source>
</evidence>
<dbReference type="GO" id="GO:0005829">
    <property type="term" value="C:cytosol"/>
    <property type="evidence" value="ECO:0007669"/>
    <property type="project" value="TreeGrafter"/>
</dbReference>
<dbReference type="PANTHER" id="PTHR10094">
    <property type="entry name" value="STEROL CARRIER PROTEIN 2 SCP-2 FAMILY PROTEIN"/>
    <property type="match status" value="1"/>
</dbReference>
<dbReference type="Proteomes" id="UP000230790">
    <property type="component" value="Unassembled WGS sequence"/>
</dbReference>